<dbReference type="Gene3D" id="3.40.50.10930">
    <property type="match status" value="1"/>
</dbReference>
<accession>A0A643F870</accession>
<keyword evidence="5 10" id="KW-0347">Helicase</keyword>
<gene>
    <name evidence="10 13" type="primary">recC</name>
    <name evidence="13" type="ORF">F7Q92_17120</name>
</gene>
<dbReference type="GO" id="GO:0003677">
    <property type="term" value="F:DNA binding"/>
    <property type="evidence" value="ECO:0007669"/>
    <property type="project" value="UniProtKB-UniRule"/>
</dbReference>
<dbReference type="Proteomes" id="UP000430120">
    <property type="component" value="Unassembled WGS sequence"/>
</dbReference>
<dbReference type="Gene3D" id="1.10.486.10">
    <property type="entry name" value="PCRA, domain 4"/>
    <property type="match status" value="1"/>
</dbReference>
<evidence type="ECO:0000256" key="10">
    <source>
        <dbReference type="HAMAP-Rule" id="MF_01486"/>
    </source>
</evidence>
<comment type="similarity">
    <text evidence="10">Belongs to the RecC family.</text>
</comment>
<keyword evidence="9 10" id="KW-0234">DNA repair</keyword>
<dbReference type="NCBIfam" id="TIGR01450">
    <property type="entry name" value="recC"/>
    <property type="match status" value="1"/>
</dbReference>
<keyword evidence="7 10" id="KW-0067">ATP-binding</keyword>
<proteinExistence type="inferred from homology"/>
<dbReference type="InterPro" id="IPR027417">
    <property type="entry name" value="P-loop_NTPase"/>
</dbReference>
<evidence type="ECO:0000256" key="4">
    <source>
        <dbReference type="ARBA" id="ARBA00022801"/>
    </source>
</evidence>
<comment type="miscellaneous">
    <text evidence="10">In the RecBCD complex, RecB has a slow 3'-5' helicase, an exonuclease activity and loads RecA onto ssDNA, RecD has a fast 5'-3' helicase activity, while RecC stimulates the ATPase and processivity of the RecB helicase and contributes to recognition of the Chi site.</text>
</comment>
<dbReference type="Gene3D" id="1.10.10.160">
    <property type="match status" value="1"/>
</dbReference>
<dbReference type="InterPro" id="IPR006697">
    <property type="entry name" value="RecC"/>
</dbReference>
<evidence type="ECO:0000259" key="12">
    <source>
        <dbReference type="Pfam" id="PF17946"/>
    </source>
</evidence>
<dbReference type="GO" id="GO:0008854">
    <property type="term" value="F:exodeoxyribonuclease V activity"/>
    <property type="evidence" value="ECO:0007669"/>
    <property type="project" value="InterPro"/>
</dbReference>
<dbReference type="InterPro" id="IPR041500">
    <property type="entry name" value="RecC_C"/>
</dbReference>
<evidence type="ECO:0000256" key="3">
    <source>
        <dbReference type="ARBA" id="ARBA00022763"/>
    </source>
</evidence>
<dbReference type="Gene3D" id="3.40.50.300">
    <property type="entry name" value="P-loop containing nucleotide triphosphate hydrolases"/>
    <property type="match status" value="1"/>
</dbReference>
<dbReference type="GO" id="GO:0000724">
    <property type="term" value="P:double-strand break repair via homologous recombination"/>
    <property type="evidence" value="ECO:0007669"/>
    <property type="project" value="UniProtKB-UniRule"/>
</dbReference>
<dbReference type="RefSeq" id="WP_151125310.1">
    <property type="nucleotide sequence ID" value="NZ_CP088081.1"/>
</dbReference>
<evidence type="ECO:0000256" key="6">
    <source>
        <dbReference type="ARBA" id="ARBA00022839"/>
    </source>
</evidence>
<evidence type="ECO:0000256" key="1">
    <source>
        <dbReference type="ARBA" id="ARBA00022722"/>
    </source>
</evidence>
<keyword evidence="14" id="KW-1185">Reference proteome</keyword>
<dbReference type="GO" id="GO:0005524">
    <property type="term" value="F:ATP binding"/>
    <property type="evidence" value="ECO:0007669"/>
    <property type="project" value="UniProtKB-UniRule"/>
</dbReference>
<comment type="subunit">
    <text evidence="10">Heterotrimer of RecB, RecC and RecD. All subunits contribute to DNA-binding.</text>
</comment>
<dbReference type="InterPro" id="IPR013986">
    <property type="entry name" value="DExx_box_DNA_helicase_dom_sf"/>
</dbReference>
<organism evidence="13 14">
    <name type="scientific">Ideonella dechloratans</name>
    <dbReference type="NCBI Taxonomy" id="36863"/>
    <lineage>
        <taxon>Bacteria</taxon>
        <taxon>Pseudomonadati</taxon>
        <taxon>Pseudomonadota</taxon>
        <taxon>Betaproteobacteria</taxon>
        <taxon>Burkholderiales</taxon>
        <taxon>Sphaerotilaceae</taxon>
        <taxon>Ideonella</taxon>
    </lineage>
</organism>
<keyword evidence="4 10" id="KW-0378">Hydrolase</keyword>
<dbReference type="GO" id="GO:0009338">
    <property type="term" value="C:exodeoxyribonuclease V complex"/>
    <property type="evidence" value="ECO:0007669"/>
    <property type="project" value="InterPro"/>
</dbReference>
<keyword evidence="8 10" id="KW-0238">DNA-binding</keyword>
<comment type="caution">
    <text evidence="13">The sequence shown here is derived from an EMBL/GenBank/DDBJ whole genome shotgun (WGS) entry which is preliminary data.</text>
</comment>
<evidence type="ECO:0000256" key="7">
    <source>
        <dbReference type="ARBA" id="ARBA00022840"/>
    </source>
</evidence>
<protein>
    <recommendedName>
        <fullName evidence="10">RecBCD enzyme subunit RecC</fullName>
    </recommendedName>
    <alternativeName>
        <fullName evidence="10">Exonuclease V subunit RecC</fullName>
        <shortName evidence="10">ExoV subunit RecC</shortName>
    </alternativeName>
    <alternativeName>
        <fullName evidence="10">Helicase/nuclease RecBCD subunit RecC</fullName>
    </alternativeName>
</protein>
<evidence type="ECO:0000256" key="9">
    <source>
        <dbReference type="ARBA" id="ARBA00023204"/>
    </source>
</evidence>
<comment type="function">
    <text evidence="10">A helicase/nuclease that prepares dsDNA breaks (DSB) for recombinational DNA repair. Binds to DSBs and unwinds DNA via a highly rapid and processive ATP-dependent bidirectional helicase activity. Unwinds dsDNA until it encounters a Chi (crossover hotspot instigator) sequence from the 3' direction. Cuts ssDNA a few nucleotides 3' to the Chi site. The properties and activities of the enzyme are changed at Chi. The Chi-altered holoenzyme produces a long 3'-ssDNA overhang and facilitates RecA-binding to the ssDNA for homologous DNA recombination and repair. Holoenzyme degrades any linearized DNA that is unable to undergo homologous recombination. In the holoenzyme this subunit recognizes the wild-type Chi sequence, and when added to isolated RecB increases its ATP-dependent helicase processivity.</text>
</comment>
<name>A0A643F870_IDEDE</name>
<dbReference type="Pfam" id="PF04257">
    <property type="entry name" value="Exonuc_V_gamma"/>
    <property type="match status" value="1"/>
</dbReference>
<keyword evidence="1 10" id="KW-0540">Nuclease</keyword>
<sequence length="1163" mass="128301">MSASLPTGLLVLHGNRAELLAETVAGWLARQPLSPLEDEIVLVQSNGMAEWLKMTLAGAMGVCAASRVELPARFQWWLYRQVLGREGVPRDSPLDKAALTWRLVRLLPDLALQPGFAPVAGFLHDDDPERLLQLAQRLADLLDQYQVYRADWLGDWAEGRDVLRDGHGQTVQLPADQAWQPLLWRALLASVGPGALGALRPQLHRQVLARLHEADHFAGPLPRRVVLFGMTHVPLPTLELLAALSRHSQVVLAVPNPCRFHWADIIDGRELLRQQRRRQPLKAGRDLAETPLEALHLHAHPLLAAWGRQGRDFVRQLDAFDDAQQARQRFALPRLDLFDEEGADDGAVGLPLLRQVQAHIRDLTPLAEHPRPEIVADDRSIVFQVAHSAMREVEVLHDHLLRELARPAPAPAGERALAPRDIVVMVPDIEAFAPAIHAVFGQYGRHDARHIPYDIADLSAKRSSPIVTAVEWLLRLPQQRCTASELRDLIEVPALAARFGLDAEALPRLTQWMEDAGLRWGLSAAQRERLGLAECGPVNSAWWALRRMLMGYASGNAPRAAGVDEPFAGIEPHAEVAGLEAELAGGLAELLDRLNHWWPRLDTPATPVEWAERGRALLADLFLGRSEDERQVLQALDEALSRWLRDCDLAGFDSPVPLAVAREAWLGALDEPALNRRFRAGGVTFCTLMPMRAIPFELVCLLGMNEGDYPRRAPRSDFDLMAQPGQARPGDRARRDDDRQLMLEALLSARRQLYVSWTGRSVRDNSAQPPSVLVAQLRDYLAAGWSPAVVTERTREHPLQPFSRRYFEPGSAFLTYAREWRQAHAATVAEAPAPTPAVPEAEAAPTVLTLELLARFLRSPVKAFFRHRLGVVFDEADALTEDEERFALDGLEAHGLLGRLLEQAVGAAGEAQAPVNAATLVQQIQREGALPLGGPGQKVAQTLAEMLGQQLAAWAREQAQWPESAPHRPVEARAGKVLLQDWLQGLRQAPGGLPVALLITPSRLVQGTPGKETPRVEPLLAAWLWTQAAAAMDTPVGVVLVGRDATLRCQPPDGEEARAVLPTLLEGWQAGMDAPLPVALRTALAWVRQERPEQAYEGSFTHAGEVVDPCLARLFEDFEALTADGQFEVWATRLYAPLAAWVAQRVQIELHGSALETPAEEEG</sequence>
<dbReference type="Pfam" id="PF17946">
    <property type="entry name" value="RecC_C"/>
    <property type="match status" value="1"/>
</dbReference>
<keyword evidence="6 10" id="KW-0269">Exonuclease</keyword>
<dbReference type="SUPFAM" id="SSF52980">
    <property type="entry name" value="Restriction endonuclease-like"/>
    <property type="match status" value="1"/>
</dbReference>
<evidence type="ECO:0000256" key="8">
    <source>
        <dbReference type="ARBA" id="ARBA00023125"/>
    </source>
</evidence>
<evidence type="ECO:0000313" key="13">
    <source>
        <dbReference type="EMBL" id="KAB0577027.1"/>
    </source>
</evidence>
<dbReference type="AlphaFoldDB" id="A0A643F870"/>
<dbReference type="PANTHER" id="PTHR30591">
    <property type="entry name" value="RECBCD ENZYME SUBUNIT RECC"/>
    <property type="match status" value="1"/>
</dbReference>
<evidence type="ECO:0000256" key="5">
    <source>
        <dbReference type="ARBA" id="ARBA00022806"/>
    </source>
</evidence>
<dbReference type="EMBL" id="VZPB01000052">
    <property type="protein sequence ID" value="KAB0577027.1"/>
    <property type="molecule type" value="Genomic_DNA"/>
</dbReference>
<feature type="region of interest" description="Disordered" evidence="11">
    <location>
        <begin position="713"/>
        <end position="735"/>
    </location>
</feature>
<keyword evidence="3 10" id="KW-0227">DNA damage</keyword>
<dbReference type="SUPFAM" id="SSF52540">
    <property type="entry name" value="P-loop containing nucleoside triphosphate hydrolases"/>
    <property type="match status" value="2"/>
</dbReference>
<dbReference type="GO" id="GO:0003678">
    <property type="term" value="F:DNA helicase activity"/>
    <property type="evidence" value="ECO:0007669"/>
    <property type="project" value="UniProtKB-UniRule"/>
</dbReference>
<evidence type="ECO:0000256" key="11">
    <source>
        <dbReference type="SAM" id="MobiDB-lite"/>
    </source>
</evidence>
<evidence type="ECO:0000313" key="14">
    <source>
        <dbReference type="Proteomes" id="UP000430120"/>
    </source>
</evidence>
<evidence type="ECO:0000256" key="2">
    <source>
        <dbReference type="ARBA" id="ARBA00022741"/>
    </source>
</evidence>
<dbReference type="HAMAP" id="MF_01486">
    <property type="entry name" value="RecC"/>
    <property type="match status" value="1"/>
</dbReference>
<dbReference type="OrthoDB" id="9762834at2"/>
<reference evidence="13 14" key="1">
    <citation type="submission" date="2019-09" db="EMBL/GenBank/DDBJ databases">
        <title>Draft genome sequences of 48 bacterial type strains from the CCUG.</title>
        <authorList>
            <person name="Tunovic T."/>
            <person name="Pineiro-Iglesias B."/>
            <person name="Unosson C."/>
            <person name="Inganas E."/>
            <person name="Ohlen M."/>
            <person name="Cardew S."/>
            <person name="Jensie-Markopoulos S."/>
            <person name="Salva-Serra F."/>
            <person name="Jaen-Luchoro D."/>
            <person name="Karlsson R."/>
            <person name="Svensson-Stadler L."/>
            <person name="Chun J."/>
            <person name="Moore E."/>
        </authorList>
    </citation>
    <scope>NUCLEOTIDE SEQUENCE [LARGE SCALE GENOMIC DNA]</scope>
    <source>
        <strain evidence="13 14">CCUG 30977</strain>
    </source>
</reference>
<dbReference type="PANTHER" id="PTHR30591:SF1">
    <property type="entry name" value="RECBCD ENZYME SUBUNIT RECC"/>
    <property type="match status" value="1"/>
</dbReference>
<dbReference type="InterPro" id="IPR011335">
    <property type="entry name" value="Restrct_endonuc-II-like"/>
</dbReference>
<dbReference type="PIRSF" id="PIRSF000980">
    <property type="entry name" value="RecC"/>
    <property type="match status" value="1"/>
</dbReference>
<keyword evidence="2 10" id="KW-0547">Nucleotide-binding</keyword>
<dbReference type="Gene3D" id="1.10.10.990">
    <property type="match status" value="1"/>
</dbReference>
<feature type="domain" description="RecC C-terminal" evidence="12">
    <location>
        <begin position="846"/>
        <end position="1090"/>
    </location>
</feature>